<keyword evidence="2" id="KW-1185">Reference proteome</keyword>
<organism evidence="1 2">
    <name type="scientific">Taxus chinensis</name>
    <name type="common">Chinese yew</name>
    <name type="synonym">Taxus wallichiana var. chinensis</name>
    <dbReference type="NCBI Taxonomy" id="29808"/>
    <lineage>
        <taxon>Eukaryota</taxon>
        <taxon>Viridiplantae</taxon>
        <taxon>Streptophyta</taxon>
        <taxon>Embryophyta</taxon>
        <taxon>Tracheophyta</taxon>
        <taxon>Spermatophyta</taxon>
        <taxon>Pinopsida</taxon>
        <taxon>Pinidae</taxon>
        <taxon>Conifers II</taxon>
        <taxon>Cupressales</taxon>
        <taxon>Taxaceae</taxon>
        <taxon>Taxus</taxon>
    </lineage>
</organism>
<proteinExistence type="predicted"/>
<evidence type="ECO:0000313" key="2">
    <source>
        <dbReference type="Proteomes" id="UP000824469"/>
    </source>
</evidence>
<comment type="caution">
    <text evidence="1">The sequence shown here is derived from an EMBL/GenBank/DDBJ whole genome shotgun (WGS) entry which is preliminary data.</text>
</comment>
<evidence type="ECO:0000313" key="1">
    <source>
        <dbReference type="EMBL" id="KAH9303425.1"/>
    </source>
</evidence>
<dbReference type="AlphaFoldDB" id="A0AA38CMU6"/>
<name>A0AA38CMU6_TAXCH</name>
<gene>
    <name evidence="1" type="ORF">KI387_015008</name>
</gene>
<protein>
    <submittedName>
        <fullName evidence="1">Uncharacterized protein</fullName>
    </submittedName>
</protein>
<sequence length="87" mass="10021">GPQARALRVSPIYTGDEVVWFDSNHPDYIYTPYRRDSRETDLPILIPVDPLREAPPPIDDDDDVGVDEGYEAWYHMELPRHLLAATE</sequence>
<dbReference type="Proteomes" id="UP000824469">
    <property type="component" value="Unassembled WGS sequence"/>
</dbReference>
<accession>A0AA38CMU6</accession>
<reference evidence="1 2" key="1">
    <citation type="journal article" date="2021" name="Nat. Plants">
        <title>The Taxus genome provides insights into paclitaxel biosynthesis.</title>
        <authorList>
            <person name="Xiong X."/>
            <person name="Gou J."/>
            <person name="Liao Q."/>
            <person name="Li Y."/>
            <person name="Zhou Q."/>
            <person name="Bi G."/>
            <person name="Li C."/>
            <person name="Du R."/>
            <person name="Wang X."/>
            <person name="Sun T."/>
            <person name="Guo L."/>
            <person name="Liang H."/>
            <person name="Lu P."/>
            <person name="Wu Y."/>
            <person name="Zhang Z."/>
            <person name="Ro D.K."/>
            <person name="Shang Y."/>
            <person name="Huang S."/>
            <person name="Yan J."/>
        </authorList>
    </citation>
    <scope>NUCLEOTIDE SEQUENCE [LARGE SCALE GENOMIC DNA]</scope>
    <source>
        <strain evidence="1">Ta-2019</strain>
    </source>
</reference>
<feature type="non-terminal residue" evidence="1">
    <location>
        <position position="1"/>
    </location>
</feature>
<dbReference type="EMBL" id="JAHRHJ020000009">
    <property type="protein sequence ID" value="KAH9303425.1"/>
    <property type="molecule type" value="Genomic_DNA"/>
</dbReference>
<feature type="non-terminal residue" evidence="1">
    <location>
        <position position="87"/>
    </location>
</feature>